<dbReference type="OrthoDB" id="9134283at2"/>
<keyword evidence="1" id="KW-0732">Signal</keyword>
<dbReference type="AlphaFoldDB" id="A0A240E2H4"/>
<keyword evidence="3" id="KW-1185">Reference proteome</keyword>
<reference evidence="3" key="1">
    <citation type="submission" date="2017-08" db="EMBL/GenBank/DDBJ databases">
        <authorList>
            <person name="Varghese N."/>
            <person name="Submissions S."/>
        </authorList>
    </citation>
    <scope>NUCLEOTIDE SEQUENCE [LARGE SCALE GENOMIC DNA]</scope>
    <source>
        <strain evidence="3">AP-Melu-1000-B4</strain>
    </source>
</reference>
<evidence type="ECO:0000313" key="2">
    <source>
        <dbReference type="EMBL" id="SNX29463.1"/>
    </source>
</evidence>
<dbReference type="RefSeq" id="WP_096674580.1">
    <property type="nucleotide sequence ID" value="NZ_OANS01000005.1"/>
</dbReference>
<dbReference type="PROSITE" id="PS51257">
    <property type="entry name" value="PROKAR_LIPOPROTEIN"/>
    <property type="match status" value="1"/>
</dbReference>
<evidence type="ECO:0000256" key="1">
    <source>
        <dbReference type="SAM" id="SignalP"/>
    </source>
</evidence>
<accession>A0A240E2H4</accession>
<evidence type="ECO:0000313" key="3">
    <source>
        <dbReference type="Proteomes" id="UP000218069"/>
    </source>
</evidence>
<dbReference type="EMBL" id="OANS01000005">
    <property type="protein sequence ID" value="SNX29463.1"/>
    <property type="molecule type" value="Genomic_DNA"/>
</dbReference>
<organism evidence="2 3">
    <name type="scientific">Polynucleobacter meluiroseus</name>
    <dbReference type="NCBI Taxonomy" id="1938814"/>
    <lineage>
        <taxon>Bacteria</taxon>
        <taxon>Pseudomonadati</taxon>
        <taxon>Pseudomonadota</taxon>
        <taxon>Betaproteobacteria</taxon>
        <taxon>Burkholderiales</taxon>
        <taxon>Burkholderiaceae</taxon>
        <taxon>Polynucleobacter</taxon>
    </lineage>
</organism>
<feature type="chain" id="PRO_5012467173" description="Lipoprotein" evidence="1">
    <location>
        <begin position="23"/>
        <end position="104"/>
    </location>
</feature>
<gene>
    <name evidence="2" type="ORF">SAMN06295945_1840</name>
</gene>
<name>A0A240E2H4_9BURK</name>
<proteinExistence type="predicted"/>
<sequence>MPRFSSSFRRLLLLLTLSMSLAACERETYTSWNCKHEAADKVPMILKQARMHFQDHDFNYCGSLGLQSYFDLTCPIQIQDASIVFTPNNGFLLNDGKTYHCDAL</sequence>
<evidence type="ECO:0008006" key="4">
    <source>
        <dbReference type="Google" id="ProtNLM"/>
    </source>
</evidence>
<feature type="signal peptide" evidence="1">
    <location>
        <begin position="1"/>
        <end position="22"/>
    </location>
</feature>
<protein>
    <recommendedName>
        <fullName evidence="4">Lipoprotein</fullName>
    </recommendedName>
</protein>
<dbReference type="Proteomes" id="UP000218069">
    <property type="component" value="Unassembled WGS sequence"/>
</dbReference>